<evidence type="ECO:0000256" key="2">
    <source>
        <dbReference type="ARBA" id="ARBA00022989"/>
    </source>
</evidence>
<dbReference type="AlphaFoldDB" id="A0A6A5CDA5"/>
<feature type="transmembrane region" description="Helical" evidence="5">
    <location>
        <begin position="539"/>
        <end position="562"/>
    </location>
</feature>
<name>A0A6A5CDA5_NAEFO</name>
<evidence type="ECO:0000256" key="5">
    <source>
        <dbReference type="SAM" id="Phobius"/>
    </source>
</evidence>
<dbReference type="SUPFAM" id="SSF103473">
    <property type="entry name" value="MFS general substrate transporter"/>
    <property type="match status" value="1"/>
</dbReference>
<keyword evidence="7" id="KW-1185">Reference proteome</keyword>
<feature type="transmembrane region" description="Helical" evidence="5">
    <location>
        <begin position="415"/>
        <end position="440"/>
    </location>
</feature>
<evidence type="ECO:0000256" key="4">
    <source>
        <dbReference type="SAM" id="MobiDB-lite"/>
    </source>
</evidence>
<feature type="transmembrane region" description="Helical" evidence="5">
    <location>
        <begin position="211"/>
        <end position="236"/>
    </location>
</feature>
<dbReference type="Gene3D" id="1.20.1250.20">
    <property type="entry name" value="MFS general substrate transporter like domains"/>
    <property type="match status" value="1"/>
</dbReference>
<dbReference type="RefSeq" id="XP_044568293.1">
    <property type="nucleotide sequence ID" value="XM_044700966.1"/>
</dbReference>
<dbReference type="GO" id="GO:0022857">
    <property type="term" value="F:transmembrane transporter activity"/>
    <property type="evidence" value="ECO:0007669"/>
    <property type="project" value="InterPro"/>
</dbReference>
<dbReference type="VEuPathDB" id="AmoebaDB:NF0072100"/>
<evidence type="ECO:0008006" key="8">
    <source>
        <dbReference type="Google" id="ProtNLM"/>
    </source>
</evidence>
<feature type="transmembrane region" description="Helical" evidence="5">
    <location>
        <begin position="460"/>
        <end position="479"/>
    </location>
</feature>
<reference evidence="6 7" key="1">
    <citation type="journal article" date="2019" name="Sci. Rep.">
        <title>Nanopore sequencing improves the draft genome of the human pathogenic amoeba Naegleria fowleri.</title>
        <authorList>
            <person name="Liechti N."/>
            <person name="Schurch N."/>
            <person name="Bruggmann R."/>
            <person name="Wittwer M."/>
        </authorList>
    </citation>
    <scope>NUCLEOTIDE SEQUENCE [LARGE SCALE GENOMIC DNA]</scope>
    <source>
        <strain evidence="6 7">ATCC 30894</strain>
    </source>
</reference>
<feature type="transmembrane region" description="Helical" evidence="5">
    <location>
        <begin position="507"/>
        <end position="527"/>
    </location>
</feature>
<feature type="transmembrane region" description="Helical" evidence="5">
    <location>
        <begin position="248"/>
        <end position="268"/>
    </location>
</feature>
<dbReference type="Proteomes" id="UP000444721">
    <property type="component" value="Unassembled WGS sequence"/>
</dbReference>
<proteinExistence type="predicted"/>
<evidence type="ECO:0000256" key="1">
    <source>
        <dbReference type="ARBA" id="ARBA00022692"/>
    </source>
</evidence>
<sequence>MLNIASTSDSNTTTRGGNHPYHSEHDPNSIDPLEIHPVAAEFRKPLSSPIPPSPLQKAFSQTSLNLKFSLNEWKNQRKEQFKSNLRKETWKRRGRSLLNLCKSRKFWESVLICYGFIPLGMGLAMLGPTLPSLQDKLKATEGKMGLLFTLRGVGYILTSLIGGWVLDYLKSKVQSNTVKTVLNQIILLIGLFLVAGAFATIPFLTSFIPVALTYFVVGLGLGCVDLTSNVLIIWIWGNHRLVSTFLQFLHACFGIGAFICPIIVKIVFDSYPTAQSFNGDNEQQQQQTEHPINNPLALSHFIGSIVTLSGVIPIAIFCFMALKHPPQQVVDETTASHQVVEEVAKSFDEEKVSTIGDVFHDIELEESPKPNREITSISSVAHHEVAQSSTSLEDEDEEEENSQETLIKPTLWQKIVVCVLTGFALLNYVGAEIGFGSLVVKFIDKTKIATASESFLLNSGFWLSFTITRFAGVFLSAVFSDTTLLIVDIIACFAGIIPLLIFPYSMVCLWVCAIILGFGFASMYPITISLPSSTMKFEVSGFMTSIMVLGGCIGELVVPVGMTLSFEHIGPTSIFYLIFIVCVIASICYVVLLLLFRPKKEKVNPSDDEVVDAVVDDNNISSPRSSL</sequence>
<feature type="compositionally biased region" description="Polar residues" evidence="4">
    <location>
        <begin position="1"/>
        <end position="16"/>
    </location>
</feature>
<keyword evidence="3 5" id="KW-0472">Membrane</keyword>
<comment type="caution">
    <text evidence="6">The sequence shown here is derived from an EMBL/GenBank/DDBJ whole genome shotgun (WGS) entry which is preliminary data.</text>
</comment>
<feature type="region of interest" description="Disordered" evidence="4">
    <location>
        <begin position="1"/>
        <end position="30"/>
    </location>
</feature>
<feature type="transmembrane region" description="Helical" evidence="5">
    <location>
        <begin position="574"/>
        <end position="596"/>
    </location>
</feature>
<accession>A0A6A5CDA5</accession>
<feature type="transmembrane region" description="Helical" evidence="5">
    <location>
        <begin position="106"/>
        <end position="126"/>
    </location>
</feature>
<dbReference type="InterPro" id="IPR011701">
    <property type="entry name" value="MFS"/>
</dbReference>
<gene>
    <name evidence="6" type="ORF">FDP41_010645</name>
</gene>
<dbReference type="PANTHER" id="PTHR23121:SF9">
    <property type="entry name" value="SODIUM-DEPENDENT GLUCOSE TRANSPORTER 1"/>
    <property type="match status" value="1"/>
</dbReference>
<dbReference type="OrthoDB" id="18420at2759"/>
<evidence type="ECO:0000313" key="7">
    <source>
        <dbReference type="Proteomes" id="UP000444721"/>
    </source>
</evidence>
<feature type="transmembrane region" description="Helical" evidence="5">
    <location>
        <begin position="484"/>
        <end position="501"/>
    </location>
</feature>
<evidence type="ECO:0000313" key="6">
    <source>
        <dbReference type="EMBL" id="KAF0983580.1"/>
    </source>
</evidence>
<dbReference type="PANTHER" id="PTHR23121">
    <property type="entry name" value="SODIUM-DEPENDENT GLUCOSE TRANSPORTER 1"/>
    <property type="match status" value="1"/>
</dbReference>
<dbReference type="Pfam" id="PF07690">
    <property type="entry name" value="MFS_1"/>
    <property type="match status" value="1"/>
</dbReference>
<dbReference type="OMA" id="WRWDARV"/>
<keyword evidence="1 5" id="KW-0812">Transmembrane</keyword>
<feature type="transmembrane region" description="Helical" evidence="5">
    <location>
        <begin position="146"/>
        <end position="169"/>
    </location>
</feature>
<dbReference type="InterPro" id="IPR036259">
    <property type="entry name" value="MFS_trans_sf"/>
</dbReference>
<organism evidence="6 7">
    <name type="scientific">Naegleria fowleri</name>
    <name type="common">Brain eating amoeba</name>
    <dbReference type="NCBI Taxonomy" id="5763"/>
    <lineage>
        <taxon>Eukaryota</taxon>
        <taxon>Discoba</taxon>
        <taxon>Heterolobosea</taxon>
        <taxon>Tetramitia</taxon>
        <taxon>Eutetramitia</taxon>
        <taxon>Vahlkampfiidae</taxon>
        <taxon>Naegleria</taxon>
    </lineage>
</organism>
<feature type="region of interest" description="Disordered" evidence="4">
    <location>
        <begin position="382"/>
        <end position="404"/>
    </location>
</feature>
<feature type="transmembrane region" description="Helical" evidence="5">
    <location>
        <begin position="301"/>
        <end position="322"/>
    </location>
</feature>
<dbReference type="GeneID" id="68117860"/>
<protein>
    <recommendedName>
        <fullName evidence="8">Major facilitator superfamily (MFS) profile domain-containing protein</fullName>
    </recommendedName>
</protein>
<keyword evidence="2 5" id="KW-1133">Transmembrane helix</keyword>
<dbReference type="VEuPathDB" id="AmoebaDB:FDP41_010645"/>
<feature type="compositionally biased region" description="Acidic residues" evidence="4">
    <location>
        <begin position="392"/>
        <end position="402"/>
    </location>
</feature>
<dbReference type="VEuPathDB" id="AmoebaDB:NfTy_013720"/>
<evidence type="ECO:0000256" key="3">
    <source>
        <dbReference type="ARBA" id="ARBA00023136"/>
    </source>
</evidence>
<feature type="transmembrane region" description="Helical" evidence="5">
    <location>
        <begin position="181"/>
        <end position="205"/>
    </location>
</feature>
<dbReference type="EMBL" id="VFQX01000006">
    <property type="protein sequence ID" value="KAF0983580.1"/>
    <property type="molecule type" value="Genomic_DNA"/>
</dbReference>